<proteinExistence type="predicted"/>
<dbReference type="Gene3D" id="2.60.120.10">
    <property type="entry name" value="Jelly Rolls"/>
    <property type="match status" value="1"/>
</dbReference>
<accession>A0A0P1ICH8</accession>
<dbReference type="Proteomes" id="UP000051870">
    <property type="component" value="Unassembled WGS sequence"/>
</dbReference>
<dbReference type="Gene3D" id="1.10.10.1320">
    <property type="entry name" value="Anti-sigma factor, zinc-finger domain"/>
    <property type="match status" value="1"/>
</dbReference>
<feature type="domain" description="ChrR-like cupin" evidence="1">
    <location>
        <begin position="99"/>
        <end position="193"/>
    </location>
</feature>
<dbReference type="NCBIfam" id="TIGR02451">
    <property type="entry name" value="anti_sig_ChrR"/>
    <property type="match status" value="1"/>
</dbReference>
<evidence type="ECO:0000313" key="2">
    <source>
        <dbReference type="EMBL" id="CUJ83756.1"/>
    </source>
</evidence>
<dbReference type="SUPFAM" id="SSF51182">
    <property type="entry name" value="RmlC-like cupins"/>
    <property type="match status" value="1"/>
</dbReference>
<dbReference type="EMBL" id="CYTW01000001">
    <property type="protein sequence ID" value="CUJ83756.1"/>
    <property type="molecule type" value="Genomic_DNA"/>
</dbReference>
<dbReference type="AlphaFoldDB" id="A0A0P1ICH8"/>
<evidence type="ECO:0000259" key="1">
    <source>
        <dbReference type="Pfam" id="PF12973"/>
    </source>
</evidence>
<dbReference type="InterPro" id="IPR014710">
    <property type="entry name" value="RmlC-like_jellyroll"/>
</dbReference>
<protein>
    <submittedName>
        <fullName evidence="2">Transcriptional activator ChrR</fullName>
    </submittedName>
</protein>
<dbReference type="InterPro" id="IPR011051">
    <property type="entry name" value="RmlC_Cupin_sf"/>
</dbReference>
<dbReference type="InterPro" id="IPR025979">
    <property type="entry name" value="ChrR-like_cupin_dom"/>
</dbReference>
<keyword evidence="3" id="KW-1185">Reference proteome</keyword>
<sequence length="213" mass="22756">MSMSHIQHHIPEPLLVAYVSGNLPEPFALVVAAHISLCVECRAAMEAHQQVGGVILNEEKCVAVSAGMKAALLDLLDVPVPEEKPSRPKGPYPAPVADLFETETPDWRSLGRGVKQSILMDKGAGSVRLLSIPSGMAMPDHSHGGMEMTLVLQGSFSDVQGRFARGDVEIADSSVTHTPIADEGDTCICLAATDASLKFNALLPRLLQPLFRI</sequence>
<gene>
    <name evidence="2" type="primary">chrR_1</name>
    <name evidence="2" type="ORF">PH7735_00301</name>
</gene>
<evidence type="ECO:0000313" key="3">
    <source>
        <dbReference type="Proteomes" id="UP000051870"/>
    </source>
</evidence>
<reference evidence="3" key="1">
    <citation type="submission" date="2015-09" db="EMBL/GenBank/DDBJ databases">
        <authorList>
            <person name="Rodrigo-Torres Lidia"/>
            <person name="Arahal R.David."/>
        </authorList>
    </citation>
    <scope>NUCLEOTIDE SEQUENCE [LARGE SCALE GENOMIC DNA]</scope>
    <source>
        <strain evidence="3">CECT 7735</strain>
    </source>
</reference>
<name>A0A0P1ICH8_9RHOB</name>
<dbReference type="InterPro" id="IPR041916">
    <property type="entry name" value="Anti_sigma_zinc_sf"/>
</dbReference>
<dbReference type="STRING" id="1715693.PH7735_00301"/>
<dbReference type="CDD" id="cd20301">
    <property type="entry name" value="cupin_ChrR"/>
    <property type="match status" value="1"/>
</dbReference>
<organism evidence="2 3">
    <name type="scientific">Shimia thalassica</name>
    <dbReference type="NCBI Taxonomy" id="1715693"/>
    <lineage>
        <taxon>Bacteria</taxon>
        <taxon>Pseudomonadati</taxon>
        <taxon>Pseudomonadota</taxon>
        <taxon>Alphaproteobacteria</taxon>
        <taxon>Rhodobacterales</taxon>
        <taxon>Roseobacteraceae</taxon>
    </lineage>
</organism>
<dbReference type="Pfam" id="PF12973">
    <property type="entry name" value="Cupin_7"/>
    <property type="match status" value="1"/>
</dbReference>
<dbReference type="InterPro" id="IPR012807">
    <property type="entry name" value="Anti-sigma_ChrR"/>
</dbReference>